<reference evidence="7 8" key="1">
    <citation type="submission" date="2015-10" db="EMBL/GenBank/DDBJ databases">
        <title>Erysipelothrix larvae sp. LV19 isolated from the larval gut of the rhinoceros beetle, Trypoxylus dichotomus.</title>
        <authorList>
            <person name="Lim S."/>
            <person name="Kim B.-C."/>
        </authorList>
    </citation>
    <scope>NUCLEOTIDE SEQUENCE [LARGE SCALE GENOMIC DNA]</scope>
    <source>
        <strain evidence="7 8">LV19</strain>
    </source>
</reference>
<proteinExistence type="inferred from homology"/>
<evidence type="ECO:0000256" key="4">
    <source>
        <dbReference type="ARBA" id="ARBA00022801"/>
    </source>
</evidence>
<comment type="similarity">
    <text evidence="6">Belongs to the Maf family. YhdE subfamily.</text>
</comment>
<keyword evidence="3 6" id="KW-0963">Cytoplasm</keyword>
<dbReference type="InterPro" id="IPR029001">
    <property type="entry name" value="ITPase-like_fam"/>
</dbReference>
<dbReference type="GO" id="GO:0009117">
    <property type="term" value="P:nucleotide metabolic process"/>
    <property type="evidence" value="ECO:0007669"/>
    <property type="project" value="UniProtKB-KW"/>
</dbReference>
<dbReference type="FunFam" id="3.90.950.10:FF:000005">
    <property type="entry name" value="7-methyl-GTP pyrophosphatase"/>
    <property type="match status" value="1"/>
</dbReference>
<feature type="site" description="Important for substrate specificity" evidence="6">
    <location>
        <position position="13"/>
    </location>
</feature>
<evidence type="ECO:0000256" key="5">
    <source>
        <dbReference type="ARBA" id="ARBA00023080"/>
    </source>
</evidence>
<feature type="site" description="Important for substrate specificity" evidence="6">
    <location>
        <position position="71"/>
    </location>
</feature>
<dbReference type="SUPFAM" id="SSF52972">
    <property type="entry name" value="ITPase-like"/>
    <property type="match status" value="1"/>
</dbReference>
<name>A0A0X8GYJ3_9FIRM</name>
<feature type="active site" description="Proton acceptor" evidence="6">
    <location>
        <position position="70"/>
    </location>
</feature>
<evidence type="ECO:0000256" key="2">
    <source>
        <dbReference type="ARBA" id="ARBA00004496"/>
    </source>
</evidence>
<sequence length="187" mass="20799">MKKKCVLASQSPRRRELMTYLGLSFSVVPSNVEEILDGNLSIESQIESIAVQKARPILESNQDRVVIGADTVVVLDGEILGKPKTAEKAVEMLRKLSGRTHEVITGVALLSSENEVIFHNKTFVTFYELSDEEITRYVNTKDPLDKAGAYSIQGQGGLFVSKIDGDFYSVVGLPISRIYHELTHNNW</sequence>
<dbReference type="GO" id="GO:0036218">
    <property type="term" value="F:dTTP diphosphatase activity"/>
    <property type="evidence" value="ECO:0007669"/>
    <property type="project" value="RHEA"/>
</dbReference>
<dbReference type="EMBL" id="CP013213">
    <property type="protein sequence ID" value="AMC92784.1"/>
    <property type="molecule type" value="Genomic_DNA"/>
</dbReference>
<dbReference type="PIRSF" id="PIRSF006305">
    <property type="entry name" value="Maf"/>
    <property type="match status" value="1"/>
</dbReference>
<dbReference type="AlphaFoldDB" id="A0A0X8GYJ3"/>
<evidence type="ECO:0000256" key="6">
    <source>
        <dbReference type="HAMAP-Rule" id="MF_00528"/>
    </source>
</evidence>
<evidence type="ECO:0000313" key="7">
    <source>
        <dbReference type="EMBL" id="AMC92784.1"/>
    </source>
</evidence>
<feature type="site" description="Important for substrate specificity" evidence="6">
    <location>
        <position position="153"/>
    </location>
</feature>
<keyword evidence="5 6" id="KW-0546">Nucleotide metabolism</keyword>
<keyword evidence="4 6" id="KW-0378">Hydrolase</keyword>
<dbReference type="NCBIfam" id="TIGR00172">
    <property type="entry name" value="maf"/>
    <property type="match status" value="1"/>
</dbReference>
<comment type="cofactor">
    <cofactor evidence="1 6">
        <name>a divalent metal cation</name>
        <dbReference type="ChEBI" id="CHEBI:60240"/>
    </cofactor>
</comment>
<evidence type="ECO:0000256" key="3">
    <source>
        <dbReference type="ARBA" id="ARBA00022490"/>
    </source>
</evidence>
<evidence type="ECO:0000256" key="1">
    <source>
        <dbReference type="ARBA" id="ARBA00001968"/>
    </source>
</evidence>
<dbReference type="GO" id="GO:0036221">
    <property type="term" value="F:UTP diphosphatase activity"/>
    <property type="evidence" value="ECO:0007669"/>
    <property type="project" value="RHEA"/>
</dbReference>
<dbReference type="KEGG" id="erl:AOC36_01925"/>
<comment type="function">
    <text evidence="6">Nucleoside triphosphate pyrophosphatase that hydrolyzes dTTP and UTP. May have a dual role in cell division arrest and in preventing the incorporation of modified nucleotides into cellular nucleic acids.</text>
</comment>
<protein>
    <recommendedName>
        <fullName evidence="6">dTTP/UTP pyrophosphatase</fullName>
        <shortName evidence="6">dTTPase/UTPase</shortName>
        <ecNumber evidence="6">3.6.1.9</ecNumber>
    </recommendedName>
    <alternativeName>
        <fullName evidence="6">Nucleoside triphosphate pyrophosphatase</fullName>
    </alternativeName>
    <alternativeName>
        <fullName evidence="6">Nucleotide pyrophosphatase</fullName>
        <shortName evidence="6">Nucleotide PPase</shortName>
    </alternativeName>
</protein>
<dbReference type="GO" id="GO:0005737">
    <property type="term" value="C:cytoplasm"/>
    <property type="evidence" value="ECO:0007669"/>
    <property type="project" value="UniProtKB-SubCell"/>
</dbReference>
<dbReference type="HAMAP" id="MF_00528">
    <property type="entry name" value="Maf"/>
    <property type="match status" value="1"/>
</dbReference>
<keyword evidence="8" id="KW-1185">Reference proteome</keyword>
<comment type="subcellular location">
    <subcellularLocation>
        <location evidence="2 6">Cytoplasm</location>
    </subcellularLocation>
</comment>
<dbReference type="CDD" id="cd00555">
    <property type="entry name" value="Maf"/>
    <property type="match status" value="1"/>
</dbReference>
<comment type="catalytic activity">
    <reaction evidence="6">
        <text>dTTP + H2O = dTMP + diphosphate + H(+)</text>
        <dbReference type="Rhea" id="RHEA:28534"/>
        <dbReference type="ChEBI" id="CHEBI:15377"/>
        <dbReference type="ChEBI" id="CHEBI:15378"/>
        <dbReference type="ChEBI" id="CHEBI:33019"/>
        <dbReference type="ChEBI" id="CHEBI:37568"/>
        <dbReference type="ChEBI" id="CHEBI:63528"/>
        <dbReference type="EC" id="3.6.1.9"/>
    </reaction>
</comment>
<dbReference type="InterPro" id="IPR003697">
    <property type="entry name" value="Maf-like"/>
</dbReference>
<organism evidence="7 8">
    <name type="scientific">Erysipelothrix larvae</name>
    <dbReference type="NCBI Taxonomy" id="1514105"/>
    <lineage>
        <taxon>Bacteria</taxon>
        <taxon>Bacillati</taxon>
        <taxon>Bacillota</taxon>
        <taxon>Erysipelotrichia</taxon>
        <taxon>Erysipelotrichales</taxon>
        <taxon>Erysipelotrichaceae</taxon>
        <taxon>Erysipelothrix</taxon>
    </lineage>
</organism>
<gene>
    <name evidence="7" type="ORF">AOC36_01925</name>
</gene>
<dbReference type="PANTHER" id="PTHR43213">
    <property type="entry name" value="BIFUNCTIONAL DTTP/UTP PYROPHOSPHATASE/METHYLTRANSFERASE PROTEIN-RELATED"/>
    <property type="match status" value="1"/>
</dbReference>
<evidence type="ECO:0000313" key="8">
    <source>
        <dbReference type="Proteomes" id="UP000063781"/>
    </source>
</evidence>
<dbReference type="Gene3D" id="3.90.950.10">
    <property type="match status" value="1"/>
</dbReference>
<accession>A0A0X8GYJ3</accession>
<dbReference type="Proteomes" id="UP000063781">
    <property type="component" value="Chromosome"/>
</dbReference>
<comment type="caution">
    <text evidence="6">Lacks conserved residue(s) required for the propagation of feature annotation.</text>
</comment>
<dbReference type="RefSeq" id="WP_067630666.1">
    <property type="nucleotide sequence ID" value="NZ_CP013213.1"/>
</dbReference>
<dbReference type="EC" id="3.6.1.9" evidence="6"/>
<dbReference type="PANTHER" id="PTHR43213:SF5">
    <property type="entry name" value="BIFUNCTIONAL DTTP_UTP PYROPHOSPHATASE_METHYLTRANSFERASE PROTEIN-RELATED"/>
    <property type="match status" value="1"/>
</dbReference>
<dbReference type="STRING" id="1514105.AOC36_01925"/>
<dbReference type="OrthoDB" id="9807767at2"/>
<comment type="catalytic activity">
    <reaction evidence="6">
        <text>UTP + H2O = UMP + diphosphate + H(+)</text>
        <dbReference type="Rhea" id="RHEA:29395"/>
        <dbReference type="ChEBI" id="CHEBI:15377"/>
        <dbReference type="ChEBI" id="CHEBI:15378"/>
        <dbReference type="ChEBI" id="CHEBI:33019"/>
        <dbReference type="ChEBI" id="CHEBI:46398"/>
        <dbReference type="ChEBI" id="CHEBI:57865"/>
        <dbReference type="EC" id="3.6.1.9"/>
    </reaction>
</comment>
<dbReference type="Pfam" id="PF02545">
    <property type="entry name" value="Maf"/>
    <property type="match status" value="1"/>
</dbReference>